<dbReference type="CDD" id="cd00077">
    <property type="entry name" value="HDc"/>
    <property type="match status" value="1"/>
</dbReference>
<proteinExistence type="predicted"/>
<name>A0ABV1SRU3_9ACTN</name>
<dbReference type="Proteomes" id="UP001496720">
    <property type="component" value="Unassembled WGS sequence"/>
</dbReference>
<protein>
    <submittedName>
        <fullName evidence="2">HD domain-containing protein</fullName>
    </submittedName>
</protein>
<feature type="domain" description="HD" evidence="1">
    <location>
        <begin position="32"/>
        <end position="138"/>
    </location>
</feature>
<dbReference type="InterPro" id="IPR006674">
    <property type="entry name" value="HD_domain"/>
</dbReference>
<organism evidence="2 3">
    <name type="scientific">Streptomyces violaceorubidus</name>
    <dbReference type="NCBI Taxonomy" id="284042"/>
    <lineage>
        <taxon>Bacteria</taxon>
        <taxon>Bacillati</taxon>
        <taxon>Actinomycetota</taxon>
        <taxon>Actinomycetes</taxon>
        <taxon>Kitasatosporales</taxon>
        <taxon>Streptomycetaceae</taxon>
        <taxon>Streptomyces</taxon>
    </lineage>
</organism>
<comment type="caution">
    <text evidence="2">The sequence shown here is derived from an EMBL/GenBank/DDBJ whole genome shotgun (WGS) entry which is preliminary data.</text>
</comment>
<evidence type="ECO:0000313" key="2">
    <source>
        <dbReference type="EMBL" id="MER6164441.1"/>
    </source>
</evidence>
<dbReference type="SMART" id="SM00471">
    <property type="entry name" value="HDc"/>
    <property type="match status" value="1"/>
</dbReference>
<dbReference type="EMBL" id="JBEOZY010000005">
    <property type="protein sequence ID" value="MER6164441.1"/>
    <property type="molecule type" value="Genomic_DNA"/>
</dbReference>
<evidence type="ECO:0000259" key="1">
    <source>
        <dbReference type="PROSITE" id="PS51831"/>
    </source>
</evidence>
<dbReference type="Pfam" id="PF01966">
    <property type="entry name" value="HD"/>
    <property type="match status" value="1"/>
</dbReference>
<sequence length="203" mass="21465">MNDISLDALPVPGTATAAAALDVATAHLSPALLNHSLRAYAWAAARGTAEGVSFDPELLYVAALFHDIGLVPVFDSHTVAFEEAGGHVARVFAAGAGWPAERRARLADVIVRHMWPRVDVAADPEGHLLARATATEVVGREADAYPARFRDEVLDRYPRLDLAASFLACFQDQAARKPDSSAAGAVRSGLAERMAANPLDSTA</sequence>
<dbReference type="Gene3D" id="1.10.3210.10">
    <property type="entry name" value="Hypothetical protein af1432"/>
    <property type="match status" value="1"/>
</dbReference>
<dbReference type="PROSITE" id="PS51831">
    <property type="entry name" value="HD"/>
    <property type="match status" value="1"/>
</dbReference>
<dbReference type="PANTHER" id="PTHR35569:SF1">
    <property type="entry name" value="CYANAMIDE HYDRATASE DDI2-RELATED"/>
    <property type="match status" value="1"/>
</dbReference>
<dbReference type="RefSeq" id="WP_352146425.1">
    <property type="nucleotide sequence ID" value="NZ_JBEOZY010000005.1"/>
</dbReference>
<dbReference type="PANTHER" id="PTHR35569">
    <property type="entry name" value="CYANAMIDE HYDRATASE DDI2-RELATED"/>
    <property type="match status" value="1"/>
</dbReference>
<dbReference type="SUPFAM" id="SSF109604">
    <property type="entry name" value="HD-domain/PDEase-like"/>
    <property type="match status" value="1"/>
</dbReference>
<reference evidence="2 3" key="1">
    <citation type="submission" date="2024-06" db="EMBL/GenBank/DDBJ databases">
        <title>The Natural Products Discovery Center: Release of the First 8490 Sequenced Strains for Exploring Actinobacteria Biosynthetic Diversity.</title>
        <authorList>
            <person name="Kalkreuter E."/>
            <person name="Kautsar S.A."/>
            <person name="Yang D."/>
            <person name="Bader C.D."/>
            <person name="Teijaro C.N."/>
            <person name="Fluegel L."/>
            <person name="Davis C.M."/>
            <person name="Simpson J.R."/>
            <person name="Lauterbach L."/>
            <person name="Steele A.D."/>
            <person name="Gui C."/>
            <person name="Meng S."/>
            <person name="Li G."/>
            <person name="Viehrig K."/>
            <person name="Ye F."/>
            <person name="Su P."/>
            <person name="Kiefer A.F."/>
            <person name="Nichols A."/>
            <person name="Cepeda A.J."/>
            <person name="Yan W."/>
            <person name="Fan B."/>
            <person name="Jiang Y."/>
            <person name="Adhikari A."/>
            <person name="Zheng C.-J."/>
            <person name="Schuster L."/>
            <person name="Cowan T.M."/>
            <person name="Smanski M.J."/>
            <person name="Chevrette M.G."/>
            <person name="De Carvalho L.P.S."/>
            <person name="Shen B."/>
        </authorList>
    </citation>
    <scope>NUCLEOTIDE SEQUENCE [LARGE SCALE GENOMIC DNA]</scope>
    <source>
        <strain evidence="2 3">NPDC001615</strain>
    </source>
</reference>
<gene>
    <name evidence="2" type="ORF">ABT188_07585</name>
</gene>
<accession>A0ABV1SRU3</accession>
<dbReference type="InterPro" id="IPR003607">
    <property type="entry name" value="HD/PDEase_dom"/>
</dbReference>
<keyword evidence="3" id="KW-1185">Reference proteome</keyword>
<evidence type="ECO:0000313" key="3">
    <source>
        <dbReference type="Proteomes" id="UP001496720"/>
    </source>
</evidence>